<organism evidence="1 2">
    <name type="scientific">Rhizophagus irregularis</name>
    <dbReference type="NCBI Taxonomy" id="588596"/>
    <lineage>
        <taxon>Eukaryota</taxon>
        <taxon>Fungi</taxon>
        <taxon>Fungi incertae sedis</taxon>
        <taxon>Mucoromycota</taxon>
        <taxon>Glomeromycotina</taxon>
        <taxon>Glomeromycetes</taxon>
        <taxon>Glomerales</taxon>
        <taxon>Glomeraceae</taxon>
        <taxon>Rhizophagus</taxon>
    </lineage>
</organism>
<dbReference type="EMBL" id="LLXJ01000308">
    <property type="protein sequence ID" value="PKC11478.1"/>
    <property type="molecule type" value="Genomic_DNA"/>
</dbReference>
<evidence type="ECO:0000313" key="2">
    <source>
        <dbReference type="Proteomes" id="UP000232722"/>
    </source>
</evidence>
<reference evidence="1 2" key="1">
    <citation type="submission" date="2016-04" db="EMBL/GenBank/DDBJ databases">
        <title>Genome analyses suggest a sexual origin of heterokaryosis in a supposedly ancient asexual fungus.</title>
        <authorList>
            <person name="Ropars J."/>
            <person name="Sedzielewska K."/>
            <person name="Noel J."/>
            <person name="Charron P."/>
            <person name="Farinelli L."/>
            <person name="Marton T."/>
            <person name="Kruger M."/>
            <person name="Pelin A."/>
            <person name="Brachmann A."/>
            <person name="Corradi N."/>
        </authorList>
    </citation>
    <scope>NUCLEOTIDE SEQUENCE [LARGE SCALE GENOMIC DNA]</scope>
    <source>
        <strain evidence="1 2">A5</strain>
    </source>
</reference>
<protein>
    <submittedName>
        <fullName evidence="1">Uncharacterized protein</fullName>
    </submittedName>
</protein>
<reference evidence="1 2" key="2">
    <citation type="submission" date="2017-09" db="EMBL/GenBank/DDBJ databases">
        <title>Extensive intraspecific genome diversity in a model arbuscular mycorrhizal fungus.</title>
        <authorList>
            <person name="Chen E.C."/>
            <person name="Morin E."/>
            <person name="Beaudet D."/>
            <person name="Noel J."/>
            <person name="Ndikumana S."/>
            <person name="Charron P."/>
            <person name="St-Onge C."/>
            <person name="Giorgi J."/>
            <person name="Grigoriev I.V."/>
            <person name="Roux C."/>
            <person name="Martin F.M."/>
            <person name="Corradi N."/>
        </authorList>
    </citation>
    <scope>NUCLEOTIDE SEQUENCE [LARGE SCALE GENOMIC DNA]</scope>
    <source>
        <strain evidence="1 2">A5</strain>
    </source>
</reference>
<sequence>MIWTLCVALNYRNNKENKIKKCNFIYPTIDIQQRNYPCLYPLGAIPCVECTMARDDNAHVGLCIEHSNDIIMILIESAYDLYDLIIANSDNIPVALSDTIESLPLFNVAFNGYLLIHHLVLIDKLIWARRATLVKAWERNLSITKNKKRFYRRRYKKNNLISPPLDNMDTLSPLRRNYTHR</sequence>
<dbReference type="Proteomes" id="UP000232722">
    <property type="component" value="Unassembled WGS sequence"/>
</dbReference>
<accession>A0A2N0PXC1</accession>
<evidence type="ECO:0000313" key="1">
    <source>
        <dbReference type="EMBL" id="PKC11478.1"/>
    </source>
</evidence>
<comment type="caution">
    <text evidence="1">The sequence shown here is derived from an EMBL/GenBank/DDBJ whole genome shotgun (WGS) entry which is preliminary data.</text>
</comment>
<dbReference type="AlphaFoldDB" id="A0A2N0PXC1"/>
<proteinExistence type="predicted"/>
<gene>
    <name evidence="1" type="ORF">RhiirA5_413071</name>
</gene>
<name>A0A2N0PXC1_9GLOM</name>